<evidence type="ECO:0000313" key="1">
    <source>
        <dbReference type="EMBL" id="REG10236.1"/>
    </source>
</evidence>
<keyword evidence="2" id="KW-1185">Reference proteome</keyword>
<dbReference type="Proteomes" id="UP000256388">
    <property type="component" value="Unassembled WGS sequence"/>
</dbReference>
<protein>
    <submittedName>
        <fullName evidence="1">Uncharacterized protein DUF2785</fullName>
    </submittedName>
</protein>
<dbReference type="EMBL" id="QUMS01000001">
    <property type="protein sequence ID" value="REG10236.1"/>
    <property type="molecule type" value="Genomic_DNA"/>
</dbReference>
<dbReference type="RefSeq" id="WP_116223429.1">
    <property type="nucleotide sequence ID" value="NZ_AP018437.1"/>
</dbReference>
<sequence>MLPLKTRLQTLRERDFSIPADLNRVSLLNEMLENIGSPDSELRDDLIYTCLYEWIAYKPLFSVEELQETWPLLLDPRHLFFHIGEEGTDTVFTRSFSVLALALIIYRHREEAFLSKQNLQRILDALCRFIYEERDLRGYVPGPGWAHAMAHSADALDELAQCAELDESDLLQILAAILAGMSRPQAPFVQREDERMATAFVSLVERNRVPFEEISAHLAETVEVLREKPFDPRNFSAWNFRNFLRALYFRLSRAGRVDNTAEIRKLEDALNAPRS</sequence>
<dbReference type="InterPro" id="IPR021247">
    <property type="entry name" value="DUF2785"/>
</dbReference>
<reference evidence="1 2" key="1">
    <citation type="submission" date="2018-08" db="EMBL/GenBank/DDBJ databases">
        <title>Genomic Encyclopedia of Type Strains, Phase IV (KMG-IV): sequencing the most valuable type-strain genomes for metagenomic binning, comparative biology and taxonomic classification.</title>
        <authorList>
            <person name="Goeker M."/>
        </authorList>
    </citation>
    <scope>NUCLEOTIDE SEQUENCE [LARGE SCALE GENOMIC DNA]</scope>
    <source>
        <strain evidence="1 2">DSM 23923</strain>
    </source>
</reference>
<dbReference type="OrthoDB" id="7619731at2"/>
<name>A0A347ZV47_9CHLR</name>
<accession>A0A347ZV47</accession>
<evidence type="ECO:0000313" key="2">
    <source>
        <dbReference type="Proteomes" id="UP000256388"/>
    </source>
</evidence>
<dbReference type="Pfam" id="PF10978">
    <property type="entry name" value="DUF2785"/>
    <property type="match status" value="1"/>
</dbReference>
<gene>
    <name evidence="1" type="ORF">DFR64_0089</name>
</gene>
<comment type="caution">
    <text evidence="1">The sequence shown here is derived from an EMBL/GenBank/DDBJ whole genome shotgun (WGS) entry which is preliminary data.</text>
</comment>
<organism evidence="1 2">
    <name type="scientific">Pelolinea submarina</name>
    <dbReference type="NCBI Taxonomy" id="913107"/>
    <lineage>
        <taxon>Bacteria</taxon>
        <taxon>Bacillati</taxon>
        <taxon>Chloroflexota</taxon>
        <taxon>Anaerolineae</taxon>
        <taxon>Anaerolineales</taxon>
        <taxon>Anaerolineaceae</taxon>
        <taxon>Pelolinea</taxon>
    </lineage>
</organism>
<proteinExistence type="predicted"/>
<dbReference type="AlphaFoldDB" id="A0A347ZV47"/>